<dbReference type="Pfam" id="PF00071">
    <property type="entry name" value="Ras"/>
    <property type="match status" value="1"/>
</dbReference>
<dbReference type="GO" id="GO:0000001">
    <property type="term" value="P:mitochondrion inheritance"/>
    <property type="evidence" value="ECO:0007669"/>
    <property type="project" value="EnsemblFungi"/>
</dbReference>
<evidence type="ECO:0000313" key="2">
    <source>
        <dbReference type="EMBL" id="CCF56274.1"/>
    </source>
</evidence>
<dbReference type="HOGENOM" id="CLU_030444_0_0_1"/>
<organism evidence="2 3">
    <name type="scientific">Kazachstania africana (strain ATCC 22294 / BCRC 22015 / CBS 2517 / CECT 1963 / NBRC 1671 / NRRL Y-8276)</name>
    <name type="common">Yeast</name>
    <name type="synonym">Kluyveromyces africanus</name>
    <dbReference type="NCBI Taxonomy" id="1071382"/>
    <lineage>
        <taxon>Eukaryota</taxon>
        <taxon>Fungi</taxon>
        <taxon>Dikarya</taxon>
        <taxon>Ascomycota</taxon>
        <taxon>Saccharomycotina</taxon>
        <taxon>Saccharomycetes</taxon>
        <taxon>Saccharomycetales</taxon>
        <taxon>Saccharomycetaceae</taxon>
        <taxon>Kazachstania</taxon>
    </lineage>
</organism>
<name>H2APH4_KAZAF</name>
<dbReference type="InterPro" id="IPR005225">
    <property type="entry name" value="Small_GTP-bd"/>
</dbReference>
<dbReference type="GO" id="GO:0090167">
    <property type="term" value="P:Golgi distribution to daughter cells"/>
    <property type="evidence" value="ECO:0007669"/>
    <property type="project" value="EnsemblFungi"/>
</dbReference>
<dbReference type="STRING" id="1071382.H2APH4"/>
<dbReference type="OrthoDB" id="9989112at2759"/>
<keyword evidence="1" id="KW-0547">Nucleotide-binding</keyword>
<dbReference type="PRINTS" id="PR00449">
    <property type="entry name" value="RASTRNSFRMNG"/>
</dbReference>
<dbReference type="GO" id="GO:0003924">
    <property type="term" value="F:GTPase activity"/>
    <property type="evidence" value="ECO:0007669"/>
    <property type="project" value="InterPro"/>
</dbReference>
<dbReference type="PROSITE" id="PS51419">
    <property type="entry name" value="RAB"/>
    <property type="match status" value="1"/>
</dbReference>
<dbReference type="GO" id="GO:0005739">
    <property type="term" value="C:mitochondrion"/>
    <property type="evidence" value="ECO:0007669"/>
    <property type="project" value="EnsemblFungi"/>
</dbReference>
<dbReference type="GO" id="GO:0005934">
    <property type="term" value="C:cellular bud tip"/>
    <property type="evidence" value="ECO:0007669"/>
    <property type="project" value="EnsemblFungi"/>
</dbReference>
<dbReference type="CDD" id="cd00154">
    <property type="entry name" value="Rab"/>
    <property type="match status" value="1"/>
</dbReference>
<dbReference type="AlphaFoldDB" id="H2APH4"/>
<dbReference type="SMART" id="SM00175">
    <property type="entry name" value="RAB"/>
    <property type="match status" value="1"/>
</dbReference>
<dbReference type="Proteomes" id="UP000005220">
    <property type="component" value="Chromosome 1"/>
</dbReference>
<dbReference type="GeneID" id="13886254"/>
<dbReference type="InterPro" id="IPR001806">
    <property type="entry name" value="Small_GTPase"/>
</dbReference>
<dbReference type="GO" id="GO:0005935">
    <property type="term" value="C:cellular bud neck"/>
    <property type="evidence" value="ECO:0007669"/>
    <property type="project" value="EnsemblFungi"/>
</dbReference>
<evidence type="ECO:0008006" key="4">
    <source>
        <dbReference type="Google" id="ProtNLM"/>
    </source>
</evidence>
<evidence type="ECO:0000313" key="3">
    <source>
        <dbReference type="Proteomes" id="UP000005220"/>
    </source>
</evidence>
<accession>H2APH4</accession>
<proteinExistence type="predicted"/>
<gene>
    <name evidence="2" type="primary">KAFR0A08400</name>
    <name evidence="2" type="ORF">KAFR_0A08400</name>
</gene>
<dbReference type="NCBIfam" id="TIGR00231">
    <property type="entry name" value="small_GTP"/>
    <property type="match status" value="1"/>
</dbReference>
<dbReference type="GO" id="GO:0048312">
    <property type="term" value="P:intracellular distribution of mitochondria"/>
    <property type="evidence" value="ECO:0007669"/>
    <property type="project" value="EnsemblFungi"/>
</dbReference>
<sequence length="411" mass="47073">MIAPINKTNKRTNRYSLSILHSPVSSPATPNLSRNASASFYSMRPNDPWYSRESLLDDSPSSPISGIPGSTSNCKILLIGDANVGKTAMILRYFNELPTKLQLLLKQKHTQHQNSNVAKPVKRQPSLRVVEREKLHHKEKNNQKRYSLNDLSRRRLLLFPISPTLPLGESHETEPEISDPDEIIIETKTTIGVDIKTKLINIDNRFFNCIFWDTAGQERYKNAIVPSLYNNCNGIILSYDICNYKSFENCFNWWMIEALNHLDLKKARFYLVGNKIDLYKERQVTHQDVLRWISKVEKKFGIMIYGNFEVTCKYGDIVEKTFNLIISDLVEHSCYEENKLPFNDEIDIEPSSPVSSISNSSLYSAEDKLDIPKVRKRQSKLHLPRTSEVIDITKPANSHEANSVAFSSCCT</sequence>
<dbReference type="KEGG" id="kaf:KAFR_0A08400"/>
<dbReference type="InterPro" id="IPR027417">
    <property type="entry name" value="P-loop_NTPase"/>
</dbReference>
<dbReference type="GO" id="GO:0000131">
    <property type="term" value="C:incipient cellular bud site"/>
    <property type="evidence" value="ECO:0007669"/>
    <property type="project" value="EnsemblFungi"/>
</dbReference>
<dbReference type="Gene3D" id="3.40.50.300">
    <property type="entry name" value="P-loop containing nucleotide triphosphate hydrolases"/>
    <property type="match status" value="1"/>
</dbReference>
<dbReference type="RefSeq" id="XP_003955409.1">
    <property type="nucleotide sequence ID" value="XM_003955360.1"/>
</dbReference>
<dbReference type="GO" id="GO:0048309">
    <property type="term" value="P:endoplasmic reticulum inheritance"/>
    <property type="evidence" value="ECO:0007669"/>
    <property type="project" value="EnsemblFungi"/>
</dbReference>
<keyword evidence="3" id="KW-1185">Reference proteome</keyword>
<dbReference type="FunCoup" id="H2APH4">
    <property type="interactions" value="154"/>
</dbReference>
<dbReference type="GO" id="GO:0031489">
    <property type="term" value="F:myosin V binding"/>
    <property type="evidence" value="ECO:0007669"/>
    <property type="project" value="EnsemblFungi"/>
</dbReference>
<reference evidence="2 3" key="1">
    <citation type="journal article" date="2011" name="Proc. Natl. Acad. Sci. U.S.A.">
        <title>Evolutionary erosion of yeast sex chromosomes by mating-type switching accidents.</title>
        <authorList>
            <person name="Gordon J.L."/>
            <person name="Armisen D."/>
            <person name="Proux-Wera E."/>
            <person name="Oheigeartaigh S.S."/>
            <person name="Byrne K.P."/>
            <person name="Wolfe K.H."/>
        </authorList>
    </citation>
    <scope>NUCLEOTIDE SEQUENCE [LARGE SCALE GENOMIC DNA]</scope>
    <source>
        <strain evidence="3">ATCC 22294 / BCRC 22015 / CBS 2517 / CECT 1963 / NBRC 1671 / NRRL Y-8276</strain>
    </source>
</reference>
<dbReference type="PANTHER" id="PTHR47978">
    <property type="match status" value="1"/>
</dbReference>
<dbReference type="SMART" id="SM00173">
    <property type="entry name" value="RAS"/>
    <property type="match status" value="1"/>
</dbReference>
<protein>
    <recommendedName>
        <fullName evidence="4">GTP-binding protein YPT11</fullName>
    </recommendedName>
</protein>
<dbReference type="GO" id="GO:0005525">
    <property type="term" value="F:GTP binding"/>
    <property type="evidence" value="ECO:0007669"/>
    <property type="project" value="InterPro"/>
</dbReference>
<dbReference type="SUPFAM" id="SSF52540">
    <property type="entry name" value="P-loop containing nucleoside triphosphate hydrolases"/>
    <property type="match status" value="1"/>
</dbReference>
<dbReference type="SMART" id="SM00174">
    <property type="entry name" value="RHO"/>
    <property type="match status" value="1"/>
</dbReference>
<dbReference type="InParanoid" id="H2APH4"/>
<evidence type="ECO:0000256" key="1">
    <source>
        <dbReference type="ARBA" id="ARBA00022741"/>
    </source>
</evidence>
<dbReference type="EMBL" id="HE650821">
    <property type="protein sequence ID" value="CCF56274.1"/>
    <property type="molecule type" value="Genomic_DNA"/>
</dbReference>
<dbReference type="eggNOG" id="KOG0087">
    <property type="taxonomic scope" value="Eukaryota"/>
</dbReference>
<dbReference type="GO" id="GO:0005783">
    <property type="term" value="C:endoplasmic reticulum"/>
    <property type="evidence" value="ECO:0007669"/>
    <property type="project" value="EnsemblFungi"/>
</dbReference>